<dbReference type="InterPro" id="IPR039426">
    <property type="entry name" value="TonB-dep_rcpt-like"/>
</dbReference>
<dbReference type="Pfam" id="PF00593">
    <property type="entry name" value="TonB_dep_Rec_b-barrel"/>
    <property type="match status" value="1"/>
</dbReference>
<evidence type="ECO:0000259" key="13">
    <source>
        <dbReference type="Pfam" id="PF00593"/>
    </source>
</evidence>
<evidence type="ECO:0000259" key="14">
    <source>
        <dbReference type="Pfam" id="PF07715"/>
    </source>
</evidence>
<evidence type="ECO:0000256" key="2">
    <source>
        <dbReference type="ARBA" id="ARBA00022448"/>
    </source>
</evidence>
<evidence type="ECO:0000256" key="7">
    <source>
        <dbReference type="ARBA" id="ARBA00023065"/>
    </source>
</evidence>
<dbReference type="InterPro" id="IPR012910">
    <property type="entry name" value="Plug_dom"/>
</dbReference>
<dbReference type="SUPFAM" id="SSF56935">
    <property type="entry name" value="Porins"/>
    <property type="match status" value="1"/>
</dbReference>
<keyword evidence="4" id="KW-0410">Iron transport</keyword>
<dbReference type="EMBL" id="JAFKCZ010000002">
    <property type="protein sequence ID" value="MBN7795534.1"/>
    <property type="molecule type" value="Genomic_DNA"/>
</dbReference>
<evidence type="ECO:0000256" key="5">
    <source>
        <dbReference type="ARBA" id="ARBA00022692"/>
    </source>
</evidence>
<dbReference type="Gene3D" id="2.40.170.20">
    <property type="entry name" value="TonB-dependent receptor, beta-barrel domain"/>
    <property type="match status" value="1"/>
</dbReference>
<evidence type="ECO:0000256" key="6">
    <source>
        <dbReference type="ARBA" id="ARBA00023004"/>
    </source>
</evidence>
<comment type="caution">
    <text evidence="15">The sequence shown here is derived from an EMBL/GenBank/DDBJ whole genome shotgun (WGS) entry which is preliminary data.</text>
</comment>
<evidence type="ECO:0000256" key="4">
    <source>
        <dbReference type="ARBA" id="ARBA00022496"/>
    </source>
</evidence>
<dbReference type="PANTHER" id="PTHR32552:SF81">
    <property type="entry name" value="TONB-DEPENDENT OUTER MEMBRANE RECEPTOR"/>
    <property type="match status" value="1"/>
</dbReference>
<evidence type="ECO:0000256" key="3">
    <source>
        <dbReference type="ARBA" id="ARBA00022452"/>
    </source>
</evidence>
<evidence type="ECO:0000256" key="1">
    <source>
        <dbReference type="ARBA" id="ARBA00004571"/>
    </source>
</evidence>
<comment type="subcellular location">
    <subcellularLocation>
        <location evidence="1 11">Cell outer membrane</location>
        <topology evidence="1 11">Multi-pass membrane protein</topology>
    </subcellularLocation>
</comment>
<keyword evidence="3 11" id="KW-1134">Transmembrane beta strand</keyword>
<dbReference type="GO" id="GO:0009279">
    <property type="term" value="C:cell outer membrane"/>
    <property type="evidence" value="ECO:0007669"/>
    <property type="project" value="UniProtKB-SubCell"/>
</dbReference>
<dbReference type="PANTHER" id="PTHR32552">
    <property type="entry name" value="FERRICHROME IRON RECEPTOR-RELATED"/>
    <property type="match status" value="1"/>
</dbReference>
<keyword evidence="15" id="KW-0675">Receptor</keyword>
<keyword evidence="16" id="KW-1185">Reference proteome</keyword>
<evidence type="ECO:0000256" key="8">
    <source>
        <dbReference type="ARBA" id="ARBA00023077"/>
    </source>
</evidence>
<dbReference type="InterPro" id="IPR000531">
    <property type="entry name" value="Beta-barrel_TonB"/>
</dbReference>
<keyword evidence="2 11" id="KW-0813">Transport</keyword>
<gene>
    <name evidence="15" type="ORF">JYP50_02960</name>
</gene>
<evidence type="ECO:0000256" key="12">
    <source>
        <dbReference type="RuleBase" id="RU003357"/>
    </source>
</evidence>
<accession>A0A939DCJ1</accession>
<evidence type="ECO:0000256" key="11">
    <source>
        <dbReference type="PROSITE-ProRule" id="PRU01360"/>
    </source>
</evidence>
<feature type="domain" description="TonB-dependent receptor-like beta-barrel" evidence="13">
    <location>
        <begin position="255"/>
        <end position="709"/>
    </location>
</feature>
<name>A0A939DCJ1_9GAMM</name>
<dbReference type="RefSeq" id="WP_206558983.1">
    <property type="nucleotide sequence ID" value="NZ_JAFKCZ010000002.1"/>
</dbReference>
<keyword evidence="7" id="KW-0406">Ion transport</keyword>
<proteinExistence type="inferred from homology"/>
<evidence type="ECO:0000256" key="9">
    <source>
        <dbReference type="ARBA" id="ARBA00023136"/>
    </source>
</evidence>
<keyword evidence="9 11" id="KW-0472">Membrane</keyword>
<dbReference type="InterPro" id="IPR036942">
    <property type="entry name" value="Beta-barrel_TonB_sf"/>
</dbReference>
<reference evidence="15" key="1">
    <citation type="submission" date="2021-02" db="EMBL/GenBank/DDBJ databases">
        <title>PHA producing bacteria isolated from coastal sediment in Guangdong, Shenzhen.</title>
        <authorList>
            <person name="Zheng W."/>
            <person name="Yu S."/>
            <person name="Huang Y."/>
        </authorList>
    </citation>
    <scope>NUCLEOTIDE SEQUENCE</scope>
    <source>
        <strain evidence="15">TN14-10</strain>
    </source>
</reference>
<sequence length="742" mass="82103">MKKRTVATDAQLSRFTWQRAVCVLGLMSPPLTVSPLAFAQQVDARPVTQGMLEEVIVTAEKRSESLQDTPISLVALGSGELETLSIGDIDDIGANVPNFRTTPHPNSATTPRVYIRGVGNFDDQITQDPSVAVYLDSVYMGRTQGMGMEVADLERVEILRGPQGTHYGRNATGGAVNFITVAPEIGRWQFKQQLSLGNRNKLLSKTMVNVPITDELAVKGYYLTAREDGFIDNRGVGEARYGDEDRDAQRLDVKWTPTDSLDLRYGFDRSHIGDTPDYLMPSTLGVSVDRPHASHAGSQDIQPNDATTGGHQLTLSWFLDNGTTLRSITSYRELDSYVYQDYLSGTGRPNTPFYIDSWVDQDQLSQELQLLGSALDERLEYTLGLYYFEEDGDGETLNWLPGFGIRQYSLATIENSARAAYGEVTYTPDILQSRLHVTAGLRWSQDKRRAQLLRNNQLNALDIVIPGSQEQGAGSRDFSDLTPTITLAYDLGDHTNIYAKAGEGYKTGGFNIRATTMTFFEDGFGEESLRSYELGLKAEWLQNRLRTNIAVFLADYEDIQLNAQTVLDDPSKADILNAGDASIEGVELDVTAVLGRGFTLGFNYAYLNASYNEIRDGLGRDVTDHYEFVNAPENSFRANLAWDIAETPLGSLQAYLNYSWLDDRYITATTLNGRYTIDAYGLVDARLTLAGIPGLPAGGLRVALWGKNLADEEYAYLNGPTFGGITAWGEPRSYGVDVIYEY</sequence>
<dbReference type="AlphaFoldDB" id="A0A939DCJ1"/>
<keyword evidence="5 11" id="KW-0812">Transmembrane</keyword>
<dbReference type="PROSITE" id="PS52016">
    <property type="entry name" value="TONB_DEPENDENT_REC_3"/>
    <property type="match status" value="1"/>
</dbReference>
<dbReference type="Proteomes" id="UP000664303">
    <property type="component" value="Unassembled WGS sequence"/>
</dbReference>
<dbReference type="GO" id="GO:0006826">
    <property type="term" value="P:iron ion transport"/>
    <property type="evidence" value="ECO:0007669"/>
    <property type="project" value="UniProtKB-KW"/>
</dbReference>
<organism evidence="15 16">
    <name type="scientific">Parahaliea mediterranea</name>
    <dbReference type="NCBI Taxonomy" id="651086"/>
    <lineage>
        <taxon>Bacteria</taxon>
        <taxon>Pseudomonadati</taxon>
        <taxon>Pseudomonadota</taxon>
        <taxon>Gammaproteobacteria</taxon>
        <taxon>Cellvibrionales</taxon>
        <taxon>Halieaceae</taxon>
        <taxon>Parahaliea</taxon>
    </lineage>
</organism>
<protein>
    <submittedName>
        <fullName evidence="15">TonB-dependent receptor</fullName>
    </submittedName>
</protein>
<keyword evidence="10 11" id="KW-0998">Cell outer membrane</keyword>
<feature type="domain" description="TonB-dependent receptor plug" evidence="14">
    <location>
        <begin position="66"/>
        <end position="175"/>
    </location>
</feature>
<keyword evidence="8 12" id="KW-0798">TonB box</keyword>
<evidence type="ECO:0000313" key="15">
    <source>
        <dbReference type="EMBL" id="MBN7795534.1"/>
    </source>
</evidence>
<comment type="similarity">
    <text evidence="11 12">Belongs to the TonB-dependent receptor family.</text>
</comment>
<keyword evidence="6" id="KW-0408">Iron</keyword>
<dbReference type="Pfam" id="PF07715">
    <property type="entry name" value="Plug"/>
    <property type="match status" value="1"/>
</dbReference>
<evidence type="ECO:0000256" key="10">
    <source>
        <dbReference type="ARBA" id="ARBA00023237"/>
    </source>
</evidence>
<evidence type="ECO:0000313" key="16">
    <source>
        <dbReference type="Proteomes" id="UP000664303"/>
    </source>
</evidence>